<sequence>TLIEEEIQNLQVIRLVSGHCVVQELAAFDGSTALKEQLYNGQRRFPDGNREGRHIKDASCVWIGPAVEEPPAQVLVVECVSTNG</sequence>
<evidence type="ECO:0000313" key="2">
    <source>
        <dbReference type="Proteomes" id="UP000266188"/>
    </source>
</evidence>
<accession>A0A3A2Z0Y5</accession>
<comment type="caution">
    <text evidence="1">The sequence shown here is derived from an EMBL/GenBank/DDBJ whole genome shotgun (WGS) entry which is preliminary data.</text>
</comment>
<protein>
    <submittedName>
        <fullName evidence="1">Uncharacterized protein</fullName>
    </submittedName>
</protein>
<keyword evidence="2" id="KW-1185">Reference proteome</keyword>
<dbReference type="EMBL" id="MVGC01004090">
    <property type="protein sequence ID" value="RJE16536.1"/>
    <property type="molecule type" value="Genomic_DNA"/>
</dbReference>
<organism evidence="1 2">
    <name type="scientific">Aspergillus sclerotialis</name>
    <dbReference type="NCBI Taxonomy" id="2070753"/>
    <lineage>
        <taxon>Eukaryota</taxon>
        <taxon>Fungi</taxon>
        <taxon>Dikarya</taxon>
        <taxon>Ascomycota</taxon>
        <taxon>Pezizomycotina</taxon>
        <taxon>Eurotiomycetes</taxon>
        <taxon>Eurotiomycetidae</taxon>
        <taxon>Eurotiales</taxon>
        <taxon>Aspergillaceae</taxon>
        <taxon>Aspergillus</taxon>
        <taxon>Aspergillus subgen. Polypaecilum</taxon>
    </lineage>
</organism>
<name>A0A3A2Z0Y5_9EURO</name>
<gene>
    <name evidence="1" type="ORF">PHISCL_11127</name>
</gene>
<reference evidence="2" key="1">
    <citation type="submission" date="2017-02" db="EMBL/GenBank/DDBJ databases">
        <authorList>
            <person name="Tafer H."/>
            <person name="Lopandic K."/>
        </authorList>
    </citation>
    <scope>NUCLEOTIDE SEQUENCE [LARGE SCALE GENOMIC DNA]</scope>
    <source>
        <strain evidence="2">CBS 366.77</strain>
    </source>
</reference>
<dbReference type="Proteomes" id="UP000266188">
    <property type="component" value="Unassembled WGS sequence"/>
</dbReference>
<dbReference type="AlphaFoldDB" id="A0A3A2Z0Y5"/>
<feature type="non-terminal residue" evidence="1">
    <location>
        <position position="1"/>
    </location>
</feature>
<evidence type="ECO:0000313" key="1">
    <source>
        <dbReference type="EMBL" id="RJE16536.1"/>
    </source>
</evidence>
<proteinExistence type="predicted"/>